<dbReference type="RefSeq" id="WP_286215189.1">
    <property type="nucleotide sequence ID" value="NZ_AP027736.1"/>
</dbReference>
<evidence type="ECO:0000313" key="1">
    <source>
        <dbReference type="EMBL" id="GAA5519675.1"/>
    </source>
</evidence>
<organism evidence="1 2">
    <name type="scientific">Demequina sediminis</name>
    <dbReference type="NCBI Taxonomy" id="1930058"/>
    <lineage>
        <taxon>Bacteria</taxon>
        <taxon>Bacillati</taxon>
        <taxon>Actinomycetota</taxon>
        <taxon>Actinomycetes</taxon>
        <taxon>Micrococcales</taxon>
        <taxon>Demequinaceae</taxon>
        <taxon>Demequina</taxon>
    </lineage>
</organism>
<evidence type="ECO:0008006" key="3">
    <source>
        <dbReference type="Google" id="ProtNLM"/>
    </source>
</evidence>
<dbReference type="EMBL" id="BAABRR010000012">
    <property type="protein sequence ID" value="GAA5519675.1"/>
    <property type="molecule type" value="Genomic_DNA"/>
</dbReference>
<name>A0ABP9WLH8_9MICO</name>
<dbReference type="SUPFAM" id="SSF55961">
    <property type="entry name" value="Bet v1-like"/>
    <property type="match status" value="1"/>
</dbReference>
<dbReference type="Proteomes" id="UP001426770">
    <property type="component" value="Unassembled WGS sequence"/>
</dbReference>
<evidence type="ECO:0000313" key="2">
    <source>
        <dbReference type="Proteomes" id="UP001426770"/>
    </source>
</evidence>
<sequence>MKITHRHDFEATLTDVSSMLTDPAFARERAAALGTEAQEVDIDAREDGTETVVLRARVPATSIPAEFRSFLGRDLTVTYTEVWEPLTDADRVGTFAVEIAGAPGHVSGAIGITARGAATELLATGDVIANVPLVGPMIERAVAGAVERAFTDQLSVADSWLTR</sequence>
<comment type="caution">
    <text evidence="1">The sequence shown here is derived from an EMBL/GenBank/DDBJ whole genome shotgun (WGS) entry which is preliminary data.</text>
</comment>
<dbReference type="Pfam" id="PF10698">
    <property type="entry name" value="DUF2505"/>
    <property type="match status" value="1"/>
</dbReference>
<keyword evidence="2" id="KW-1185">Reference proteome</keyword>
<protein>
    <recommendedName>
        <fullName evidence="3">DUF2505 domain-containing protein</fullName>
    </recommendedName>
</protein>
<reference evidence="1 2" key="1">
    <citation type="submission" date="2024-02" db="EMBL/GenBank/DDBJ databases">
        <title>Lysinimicrobium sediminis NBRC 112286.</title>
        <authorList>
            <person name="Ichikawa N."/>
            <person name="Katano-Makiyama Y."/>
            <person name="Hidaka K."/>
        </authorList>
    </citation>
    <scope>NUCLEOTIDE SEQUENCE [LARGE SCALE GENOMIC DNA]</scope>
    <source>
        <strain evidence="1 2">NBRC 112286</strain>
    </source>
</reference>
<dbReference type="InterPro" id="IPR019639">
    <property type="entry name" value="DUF2505"/>
</dbReference>
<proteinExistence type="predicted"/>
<gene>
    <name evidence="1" type="ORF">Lsed01_02128</name>
</gene>
<accession>A0ABP9WLH8</accession>